<dbReference type="OrthoDB" id="3473305at2759"/>
<dbReference type="Pfam" id="PF20150">
    <property type="entry name" value="2EXR"/>
    <property type="match status" value="1"/>
</dbReference>
<dbReference type="InterPro" id="IPR045518">
    <property type="entry name" value="2EXR"/>
</dbReference>
<gene>
    <name evidence="2" type="ORF">UCDDA912_g10681</name>
</gene>
<dbReference type="Proteomes" id="UP000034680">
    <property type="component" value="Unassembled WGS sequence"/>
</dbReference>
<sequence length="180" mass="20610">MRRSWLSDRRVQQEDLQRVRTIATTTARPPTSLFVNRETRDVILRRYSLAFALPGGKSRFCFNFALDTIVLSRHAQLAHAFTRRDFSWPELIRVPKVKLDDYGDYVAVGAVGELMCGQTPEEQVEAMFTSSRAVLDAFCHDRADRLLADDCVPQGLPQYRPQELWEALRQEWSPAPAVQG</sequence>
<comment type="caution">
    <text evidence="2">The sequence shown here is derived from an EMBL/GenBank/DDBJ whole genome shotgun (WGS) entry which is preliminary data.</text>
</comment>
<reference evidence="2 3" key="1">
    <citation type="submission" date="2015-05" db="EMBL/GenBank/DDBJ databases">
        <title>Distinctive expansion of gene families associated with plant cell wall degradation and secondary metabolism in the genomes of grapevine trunk pathogens.</title>
        <authorList>
            <person name="Lawrence D.P."/>
            <person name="Travadon R."/>
            <person name="Rolshausen P.E."/>
            <person name="Baumgartner K."/>
        </authorList>
    </citation>
    <scope>NUCLEOTIDE SEQUENCE [LARGE SCALE GENOMIC DNA]</scope>
    <source>
        <strain evidence="2">DA912</strain>
    </source>
</reference>
<dbReference type="EMBL" id="LCUC01000820">
    <property type="protein sequence ID" value="KKY29386.1"/>
    <property type="molecule type" value="Genomic_DNA"/>
</dbReference>
<dbReference type="AlphaFoldDB" id="A0A0G2F574"/>
<evidence type="ECO:0000259" key="1">
    <source>
        <dbReference type="Pfam" id="PF20150"/>
    </source>
</evidence>
<keyword evidence="3" id="KW-1185">Reference proteome</keyword>
<evidence type="ECO:0000313" key="3">
    <source>
        <dbReference type="Proteomes" id="UP000034680"/>
    </source>
</evidence>
<reference evidence="2 3" key="2">
    <citation type="submission" date="2015-05" db="EMBL/GenBank/DDBJ databases">
        <authorList>
            <person name="Morales-Cruz A."/>
            <person name="Amrine K.C."/>
            <person name="Cantu D."/>
        </authorList>
    </citation>
    <scope>NUCLEOTIDE SEQUENCE [LARGE SCALE GENOMIC DNA]</scope>
    <source>
        <strain evidence="2">DA912</strain>
    </source>
</reference>
<accession>A0A0G2F574</accession>
<evidence type="ECO:0000313" key="2">
    <source>
        <dbReference type="EMBL" id="KKY29386.1"/>
    </source>
</evidence>
<organism evidence="2 3">
    <name type="scientific">Diaporthe ampelina</name>
    <dbReference type="NCBI Taxonomy" id="1214573"/>
    <lineage>
        <taxon>Eukaryota</taxon>
        <taxon>Fungi</taxon>
        <taxon>Dikarya</taxon>
        <taxon>Ascomycota</taxon>
        <taxon>Pezizomycotina</taxon>
        <taxon>Sordariomycetes</taxon>
        <taxon>Sordariomycetidae</taxon>
        <taxon>Diaporthales</taxon>
        <taxon>Diaporthaceae</taxon>
        <taxon>Diaporthe</taxon>
    </lineage>
</organism>
<name>A0A0G2F574_9PEZI</name>
<feature type="domain" description="2EXR" evidence="1">
    <location>
        <begin position="19"/>
        <end position="69"/>
    </location>
</feature>
<proteinExistence type="predicted"/>
<protein>
    <submittedName>
        <fullName evidence="2">Putative quinate permease</fullName>
    </submittedName>
</protein>